<evidence type="ECO:0000256" key="1">
    <source>
        <dbReference type="ARBA" id="ARBA00005771"/>
    </source>
</evidence>
<organism evidence="4">
    <name type="scientific">Ixodes ricinus</name>
    <name type="common">Common tick</name>
    <name type="synonym">Acarus ricinus</name>
    <dbReference type="NCBI Taxonomy" id="34613"/>
    <lineage>
        <taxon>Eukaryota</taxon>
        <taxon>Metazoa</taxon>
        <taxon>Ecdysozoa</taxon>
        <taxon>Arthropoda</taxon>
        <taxon>Chelicerata</taxon>
        <taxon>Arachnida</taxon>
        <taxon>Acari</taxon>
        <taxon>Parasitiformes</taxon>
        <taxon>Ixodida</taxon>
        <taxon>Ixodoidea</taxon>
        <taxon>Ixodidae</taxon>
        <taxon>Ixodinae</taxon>
        <taxon>Ixodes</taxon>
    </lineage>
</organism>
<dbReference type="AlphaFoldDB" id="V5HNK5"/>
<dbReference type="Gene3D" id="3.40.50.300">
    <property type="entry name" value="P-loop containing nucleotide triphosphate hydrolases"/>
    <property type="match status" value="1"/>
</dbReference>
<comment type="similarity">
    <text evidence="1">Belongs to the sulfotransferase 1 family.</text>
</comment>
<dbReference type="EMBL" id="GANP01007286">
    <property type="protein sequence ID" value="JAB77182.1"/>
    <property type="molecule type" value="mRNA"/>
</dbReference>
<dbReference type="GO" id="GO:0008146">
    <property type="term" value="F:sulfotransferase activity"/>
    <property type="evidence" value="ECO:0007669"/>
    <property type="project" value="InterPro"/>
</dbReference>
<proteinExistence type="evidence at transcript level"/>
<evidence type="ECO:0000259" key="3">
    <source>
        <dbReference type="Pfam" id="PF00685"/>
    </source>
</evidence>
<evidence type="ECO:0000313" key="4">
    <source>
        <dbReference type="EMBL" id="JAB77182.1"/>
    </source>
</evidence>
<evidence type="ECO:0000256" key="2">
    <source>
        <dbReference type="ARBA" id="ARBA00022679"/>
    </source>
</evidence>
<dbReference type="SUPFAM" id="SSF52540">
    <property type="entry name" value="P-loop containing nucleoside triphosphate hydrolases"/>
    <property type="match status" value="1"/>
</dbReference>
<feature type="non-terminal residue" evidence="4">
    <location>
        <position position="1"/>
    </location>
</feature>
<dbReference type="Pfam" id="PF00685">
    <property type="entry name" value="Sulfotransfer_1"/>
    <property type="match status" value="1"/>
</dbReference>
<name>V5HNK5_IXORI</name>
<dbReference type="InterPro" id="IPR000863">
    <property type="entry name" value="Sulfotransferase_dom"/>
</dbReference>
<keyword evidence="2 4" id="KW-0808">Transferase</keyword>
<protein>
    <submittedName>
        <fullName evidence="4">Putative sulfotransferase</fullName>
    </submittedName>
</protein>
<feature type="domain" description="Sulfotransferase" evidence="3">
    <location>
        <begin position="11"/>
        <end position="180"/>
    </location>
</feature>
<dbReference type="InterPro" id="IPR027417">
    <property type="entry name" value="P-loop_NTPase"/>
</dbReference>
<dbReference type="PANTHER" id="PTHR11783">
    <property type="entry name" value="SULFOTRANSFERASE SULT"/>
    <property type="match status" value="1"/>
</dbReference>
<reference evidence="4" key="1">
    <citation type="journal article" date="2015" name="Sci. Rep.">
        <title>Tissue- and time-dependent transcription in Ixodes ricinus salivary glands and midguts when blood feeding on the vertebrate host.</title>
        <authorList>
            <person name="Kotsyfakis M."/>
            <person name="Schwarz A."/>
            <person name="Erhart J."/>
            <person name="Ribeiro J.M."/>
        </authorList>
    </citation>
    <scope>NUCLEOTIDE SEQUENCE</scope>
    <source>
        <tissue evidence="4">Salivary gland and midgut</tissue>
    </source>
</reference>
<accession>V5HNK5</accession>
<sequence>QDVLRFIFSHTRTLAGYEYEHGQFEDFFEIFMSGKNSFGDYFEHVTSWYARSQDPNVLFLHYEEMKRDPRYYVLEIAKFMGNEYHAMLLENEGILENVVELSSIKRMKQYADKNFKDFFGEPITREDVPEGLRNLHKACQRRPGTGSPIRNGVVGGWKTFLTSEMNVRMEEKILQKLSHTDIVDVWRRHGIVRPRVE</sequence>